<protein>
    <submittedName>
        <fullName evidence="2">Uncharacterized protein</fullName>
    </submittedName>
</protein>
<organism evidence="2 4">
    <name type="scientific">Streptomyces nigrescens</name>
    <dbReference type="NCBI Taxonomy" id="1920"/>
    <lineage>
        <taxon>Bacteria</taxon>
        <taxon>Bacillati</taxon>
        <taxon>Actinomycetota</taxon>
        <taxon>Actinomycetes</taxon>
        <taxon>Kitasatosporales</taxon>
        <taxon>Streptomycetaceae</taxon>
        <taxon>Streptomyces</taxon>
    </lineage>
</organism>
<dbReference type="Proteomes" id="UP001210169">
    <property type="component" value="Chromosome"/>
</dbReference>
<sequence length="111" mass="12213">MTDPSSSTPDRPLPTSAEDALEIARMTYSPVWPDGTPAPLKVLEFDIGYLVYPKLPPHPRTTSTGERRRPRNPGGTCVVVSKDTGEVSSVSLRPPSDAIALYRKFYRPDTL</sequence>
<evidence type="ECO:0000313" key="4">
    <source>
        <dbReference type="Proteomes" id="UP000429552"/>
    </source>
</evidence>
<dbReference type="EMBL" id="BLIP01000001">
    <property type="protein sequence ID" value="GFE24834.1"/>
    <property type="molecule type" value="Genomic_DNA"/>
</dbReference>
<evidence type="ECO:0000313" key="2">
    <source>
        <dbReference type="EMBL" id="GFE24834.1"/>
    </source>
</evidence>
<feature type="region of interest" description="Disordered" evidence="1">
    <location>
        <begin position="55"/>
        <end position="80"/>
    </location>
</feature>
<evidence type="ECO:0000313" key="5">
    <source>
        <dbReference type="Proteomes" id="UP001210169"/>
    </source>
</evidence>
<dbReference type="EMBL" id="CP114203">
    <property type="protein sequence ID" value="WAU07104.1"/>
    <property type="molecule type" value="Genomic_DNA"/>
</dbReference>
<keyword evidence="5" id="KW-1185">Reference proteome</keyword>
<proteinExistence type="predicted"/>
<accession>A0A640TNI9</accession>
<reference evidence="2 4" key="1">
    <citation type="submission" date="2019-12" db="EMBL/GenBank/DDBJ databases">
        <title>Whole genome shotgun sequence of Streptomyces libani subsp. libani NBRC 13452.</title>
        <authorList>
            <person name="Ichikawa N."/>
            <person name="Kimura A."/>
            <person name="Kitahashi Y."/>
            <person name="Komaki H."/>
            <person name="Tamura T."/>
        </authorList>
    </citation>
    <scope>NUCLEOTIDE SEQUENCE [LARGE SCALE GENOMIC DNA]</scope>
    <source>
        <strain evidence="2 4">NBRC 13452</strain>
    </source>
</reference>
<name>A0A640TNI9_STRNI</name>
<dbReference type="AlphaFoldDB" id="A0A640TNI9"/>
<evidence type="ECO:0000256" key="1">
    <source>
        <dbReference type="SAM" id="MobiDB-lite"/>
    </source>
</evidence>
<dbReference type="Proteomes" id="UP000429552">
    <property type="component" value="Unassembled WGS sequence"/>
</dbReference>
<gene>
    <name evidence="2" type="ORF">Sliba_52870</name>
    <name evidence="3" type="ORF">STRNI_005681</name>
</gene>
<reference evidence="3 5" key="2">
    <citation type="submission" date="2022-12" db="EMBL/GenBank/DDBJ databases">
        <authorList>
            <person name="Ruckert C."/>
            <person name="Busche T."/>
            <person name="Kalinowski J."/>
            <person name="Wittmann C."/>
        </authorList>
    </citation>
    <scope>NUCLEOTIDE SEQUENCE [LARGE SCALE GENOMIC DNA]</scope>
    <source>
        <strain evidence="3 5">DSM 40276</strain>
    </source>
</reference>
<evidence type="ECO:0000313" key="3">
    <source>
        <dbReference type="EMBL" id="WAU07104.1"/>
    </source>
</evidence>